<dbReference type="AlphaFoldDB" id="A0A8S3VAF1"/>
<keyword evidence="1" id="KW-0472">Membrane</keyword>
<dbReference type="EMBL" id="CAJPWZ010003159">
    <property type="protein sequence ID" value="CAG2253664.1"/>
    <property type="molecule type" value="Genomic_DNA"/>
</dbReference>
<dbReference type="Gene3D" id="3.10.100.10">
    <property type="entry name" value="Mannose-Binding Protein A, subunit A"/>
    <property type="match status" value="1"/>
</dbReference>
<name>A0A8S3VAF1_MYTED</name>
<evidence type="ECO:0000313" key="2">
    <source>
        <dbReference type="EMBL" id="CAG2253664.1"/>
    </source>
</evidence>
<proteinExistence type="predicted"/>
<feature type="transmembrane region" description="Helical" evidence="1">
    <location>
        <begin position="105"/>
        <end position="127"/>
    </location>
</feature>
<reference evidence="2" key="1">
    <citation type="submission" date="2021-03" db="EMBL/GenBank/DDBJ databases">
        <authorList>
            <person name="Bekaert M."/>
        </authorList>
    </citation>
    <scope>NUCLEOTIDE SEQUENCE</scope>
</reference>
<dbReference type="Pfam" id="PF13347">
    <property type="entry name" value="MFS_2"/>
    <property type="match status" value="1"/>
</dbReference>
<evidence type="ECO:0000256" key="1">
    <source>
        <dbReference type="SAM" id="Phobius"/>
    </source>
</evidence>
<feature type="transmembrane region" description="Helical" evidence="1">
    <location>
        <begin position="148"/>
        <end position="167"/>
    </location>
</feature>
<dbReference type="InterPro" id="IPR016187">
    <property type="entry name" value="CTDL_fold"/>
</dbReference>
<keyword evidence="1" id="KW-1133">Transmembrane helix</keyword>
<dbReference type="SUPFAM" id="SSF103473">
    <property type="entry name" value="MFS general substrate transporter"/>
    <property type="match status" value="1"/>
</dbReference>
<dbReference type="InterPro" id="IPR040035">
    <property type="entry name" value="TMEM180"/>
</dbReference>
<evidence type="ECO:0000313" key="3">
    <source>
        <dbReference type="Proteomes" id="UP000683360"/>
    </source>
</evidence>
<feature type="transmembrane region" description="Helical" evidence="1">
    <location>
        <begin position="6"/>
        <end position="30"/>
    </location>
</feature>
<feature type="transmembrane region" description="Helical" evidence="1">
    <location>
        <begin position="173"/>
        <end position="195"/>
    </location>
</feature>
<evidence type="ECO:0008006" key="4">
    <source>
        <dbReference type="Google" id="ProtNLM"/>
    </source>
</evidence>
<feature type="transmembrane region" description="Helical" evidence="1">
    <location>
        <begin position="500"/>
        <end position="520"/>
    </location>
</feature>
<dbReference type="OrthoDB" id="62987at2759"/>
<organism evidence="2 3">
    <name type="scientific">Mytilus edulis</name>
    <name type="common">Blue mussel</name>
    <dbReference type="NCBI Taxonomy" id="6550"/>
    <lineage>
        <taxon>Eukaryota</taxon>
        <taxon>Metazoa</taxon>
        <taxon>Spiralia</taxon>
        <taxon>Lophotrochozoa</taxon>
        <taxon>Mollusca</taxon>
        <taxon>Bivalvia</taxon>
        <taxon>Autobranchia</taxon>
        <taxon>Pteriomorphia</taxon>
        <taxon>Mytilida</taxon>
        <taxon>Mytiloidea</taxon>
        <taxon>Mytilidae</taxon>
        <taxon>Mytilinae</taxon>
        <taxon>Mytilus</taxon>
    </lineage>
</organism>
<dbReference type="PANTHER" id="PTHR28658:SF1">
    <property type="entry name" value="MAJOR FACILITATOR SUPERFAMILY DOMAIN CONTAINING 13B"/>
    <property type="match status" value="1"/>
</dbReference>
<feature type="transmembrane region" description="Helical" evidence="1">
    <location>
        <begin position="81"/>
        <end position="99"/>
    </location>
</feature>
<feature type="transmembrane region" description="Helical" evidence="1">
    <location>
        <begin position="433"/>
        <end position="450"/>
    </location>
</feature>
<dbReference type="InterPro" id="IPR016186">
    <property type="entry name" value="C-type_lectin-like/link_sf"/>
</dbReference>
<gene>
    <name evidence="2" type="ORF">MEDL_65182</name>
</gene>
<comment type="caution">
    <text evidence="2">The sequence shown here is derived from an EMBL/GenBank/DDBJ whole genome shotgun (WGS) entry which is preliminary data.</text>
</comment>
<keyword evidence="1" id="KW-0812">Transmembrane</keyword>
<feature type="transmembrane region" description="Helical" evidence="1">
    <location>
        <begin position="282"/>
        <end position="302"/>
    </location>
</feature>
<dbReference type="Proteomes" id="UP000683360">
    <property type="component" value="Unassembled WGS sequence"/>
</dbReference>
<sequence length="738" mass="79084">MPLSNKTILSYCACVTGFNLIATAYSFYYIKVFMNLYHIEEKWFHGAQILYLIWNAVNDPMFAYIQDSTSFKFTKTRRESIMYSGPLFAISFLLPWIPWGDHSVIVGIHLIVSLFIWDTLFTFVGLAQCTLSTELSTNLSDRITLNRYKSIGSLLGASSVMVLEYTSDSLHNFRAFQTTAVILTICSCTLFWYAGRNAHTVYDVKQLSTTGKEDNDDISHNKTTRESYWRQTIQILSDRNFISFVVANFCQEFHRAFLSSFMAILGDHLISDQDISRSGRKLFYGAVTIMPQLLVIFGTPMIQRYSYFSAIQISHIYKVGAAIVMLCIGQNHPWCLITFLMLDSCFANASYSLLCLPLSDIADANMIKYNRKHPISSMIFGTNALIVKPAISLSPMLVVTILNNHGYSQLKDINADDVDLKTSRELKHAMKMVIPYVIVLLCLVSPSTQFNGLGNTNVFDDTEPASIIQTGESFPAQFSVVDSSPDLGAVDGGGGGFGNLLMMGFVPLLLLAALGGGAGLTAATTATPAAAAAAAAASGCPVCTTPVQATCPTTAGTGLTGDAAGTPVAAAANRACPALPRKYRQHVLQRQVAQCSPIAACPAGFAVVVNGNPNKCYRVLGTAALNYGAASVACATVGGSLFEPGTTAELNAVRATIPAANAGAAHYIGFTDIGAPGVNPTGIHTGSGLPSNGVNPVFGAAVECVTVTQTGTYSASTCLTPGRPLCEARLDKVNCVCP</sequence>
<keyword evidence="3" id="KW-1185">Reference proteome</keyword>
<dbReference type="PANTHER" id="PTHR28658">
    <property type="entry name" value="TRANSMEMBRANE PROTEIN 180"/>
    <property type="match status" value="1"/>
</dbReference>
<dbReference type="SUPFAM" id="SSF56436">
    <property type="entry name" value="C-type lectin-like"/>
    <property type="match status" value="1"/>
</dbReference>
<dbReference type="InterPro" id="IPR036259">
    <property type="entry name" value="MFS_trans_sf"/>
</dbReference>
<accession>A0A8S3VAF1</accession>
<protein>
    <recommendedName>
        <fullName evidence="4">Transmembrane protein 180</fullName>
    </recommendedName>
</protein>